<evidence type="ECO:0000256" key="1">
    <source>
        <dbReference type="SAM" id="MobiDB-lite"/>
    </source>
</evidence>
<feature type="region of interest" description="Disordered" evidence="1">
    <location>
        <begin position="494"/>
        <end position="529"/>
    </location>
</feature>
<comment type="caution">
    <text evidence="2">The sequence shown here is derived from an EMBL/GenBank/DDBJ whole genome shotgun (WGS) entry which is preliminary data.</text>
</comment>
<dbReference type="OrthoDB" id="10660625at2759"/>
<accession>A0A1V6PNK9</accession>
<dbReference type="AlphaFoldDB" id="A0A1V6PNK9"/>
<feature type="region of interest" description="Disordered" evidence="1">
    <location>
        <begin position="311"/>
        <end position="365"/>
    </location>
</feature>
<evidence type="ECO:0000313" key="3">
    <source>
        <dbReference type="Proteomes" id="UP000191522"/>
    </source>
</evidence>
<evidence type="ECO:0000313" key="2">
    <source>
        <dbReference type="EMBL" id="OQD78609.1"/>
    </source>
</evidence>
<reference evidence="3" key="1">
    <citation type="journal article" date="2017" name="Nat. Microbiol.">
        <title>Global analysis of biosynthetic gene clusters reveals vast potential of secondary metabolite production in Penicillium species.</title>
        <authorList>
            <person name="Nielsen J.C."/>
            <person name="Grijseels S."/>
            <person name="Prigent S."/>
            <person name="Ji B."/>
            <person name="Dainat J."/>
            <person name="Nielsen K.F."/>
            <person name="Frisvad J.C."/>
            <person name="Workman M."/>
            <person name="Nielsen J."/>
        </authorList>
    </citation>
    <scope>NUCLEOTIDE SEQUENCE [LARGE SCALE GENOMIC DNA]</scope>
    <source>
        <strain evidence="3">IBT 11843</strain>
    </source>
</reference>
<organism evidence="2 3">
    <name type="scientific">Penicillium decumbens</name>
    <dbReference type="NCBI Taxonomy" id="69771"/>
    <lineage>
        <taxon>Eukaryota</taxon>
        <taxon>Fungi</taxon>
        <taxon>Dikarya</taxon>
        <taxon>Ascomycota</taxon>
        <taxon>Pezizomycotina</taxon>
        <taxon>Eurotiomycetes</taxon>
        <taxon>Eurotiomycetidae</taxon>
        <taxon>Eurotiales</taxon>
        <taxon>Aspergillaceae</taxon>
        <taxon>Penicillium</taxon>
    </lineage>
</organism>
<keyword evidence="3" id="KW-1185">Reference proteome</keyword>
<dbReference type="STRING" id="69771.A0A1V6PNK9"/>
<gene>
    <name evidence="2" type="ORF">PENDEC_c001G06145</name>
</gene>
<sequence>MPSDPDATTMIFPPEEKRRFLTKWENDQRDCKRALDDEAVVDHPRWTPDYNLGPFATEKDREAFMNQFRRHPFYDKVEFRNDGSFKPPPKYTALSDELVFMVAKTVSLHDRGRKWPTDFTRGGDIRLQRTPKDLAPRIDVHGLPTAPIFKGYYVLLGQAAVAATGGWKLASKTNKRLRRGSNQSDWTVGSVVLAADFATLPRSITYRVHDLAGSIIDLTALRQGSIYTRDTVATPDSHHCMLVTKDGLEWPLLYQVNGYHVRCSSHSQASITPRNCFTDTLFDYDAVKRSAYAVNLNPTWDRSLQAAPAHRAIRQATASSVNQSDEGGSSSDFPGDDDAEQPQPHIQNRKRTLAMDAATEARSTSKKRTLIITNKNGTPPIDSTTETLCRVFKRHFGRTVEDIKTLSALRDTIDEADSTLDSPLAKRIIRFHEAIGGMRSQFHSDAANIKRDIMANIPEDELRPRALQLLYSVAPDAEQEDTEQEDPLIQELLELGPDSTPNNESTEHAGQASQEDPPSLIQELPESGHELATIPKLQLLSRGFTAVNAPSSESTTIPGLELLGRTHHNEDEA</sequence>
<feature type="compositionally biased region" description="Low complexity" evidence="1">
    <location>
        <begin position="324"/>
        <end position="333"/>
    </location>
</feature>
<dbReference type="EMBL" id="MDYL01000001">
    <property type="protein sequence ID" value="OQD78609.1"/>
    <property type="molecule type" value="Genomic_DNA"/>
</dbReference>
<feature type="region of interest" description="Disordered" evidence="1">
    <location>
        <begin position="549"/>
        <end position="573"/>
    </location>
</feature>
<proteinExistence type="predicted"/>
<dbReference type="Proteomes" id="UP000191522">
    <property type="component" value="Unassembled WGS sequence"/>
</dbReference>
<protein>
    <submittedName>
        <fullName evidence="2">Uncharacterized protein</fullName>
    </submittedName>
</protein>
<name>A0A1V6PNK9_PENDC</name>